<dbReference type="OrthoDB" id="5967843at2759"/>
<keyword evidence="1" id="KW-0677">Repeat</keyword>
<evidence type="ECO:0000313" key="3">
    <source>
        <dbReference type="EMBL" id="KAF9442578.1"/>
    </source>
</evidence>
<accession>A0A9P5X0L9</accession>
<dbReference type="Proteomes" id="UP000807342">
    <property type="component" value="Unassembled WGS sequence"/>
</dbReference>
<feature type="domain" description="Nephrocystin 3-like N-terminal" evidence="2">
    <location>
        <begin position="6"/>
        <end position="68"/>
    </location>
</feature>
<feature type="non-terminal residue" evidence="3">
    <location>
        <position position="164"/>
    </location>
</feature>
<keyword evidence="4" id="KW-1185">Reference proteome</keyword>
<dbReference type="AlphaFoldDB" id="A0A9P5X0L9"/>
<dbReference type="InterPro" id="IPR056884">
    <property type="entry name" value="NPHP3-like_N"/>
</dbReference>
<gene>
    <name evidence="3" type="ORF">P691DRAFT_714239</name>
</gene>
<proteinExistence type="predicted"/>
<organism evidence="3 4">
    <name type="scientific">Macrolepiota fuliginosa MF-IS2</name>
    <dbReference type="NCBI Taxonomy" id="1400762"/>
    <lineage>
        <taxon>Eukaryota</taxon>
        <taxon>Fungi</taxon>
        <taxon>Dikarya</taxon>
        <taxon>Basidiomycota</taxon>
        <taxon>Agaricomycotina</taxon>
        <taxon>Agaricomycetes</taxon>
        <taxon>Agaricomycetidae</taxon>
        <taxon>Agaricales</taxon>
        <taxon>Agaricineae</taxon>
        <taxon>Agaricaceae</taxon>
        <taxon>Macrolepiota</taxon>
    </lineage>
</organism>
<dbReference type="EMBL" id="MU151603">
    <property type="protein sequence ID" value="KAF9442578.1"/>
    <property type="molecule type" value="Genomic_DNA"/>
</dbReference>
<name>A0A9P5X0L9_9AGAR</name>
<evidence type="ECO:0000313" key="4">
    <source>
        <dbReference type="Proteomes" id="UP000807342"/>
    </source>
</evidence>
<protein>
    <recommendedName>
        <fullName evidence="2">Nephrocystin 3-like N-terminal domain-containing protein</fullName>
    </recommendedName>
</protein>
<dbReference type="PANTHER" id="PTHR10039">
    <property type="entry name" value="AMELOGENIN"/>
    <property type="match status" value="1"/>
</dbReference>
<sequence length="164" mass="18134">MAVQFKALIVDLLQELEKAGKEIGKRIAIIVDGLDECNSADDQRKIIETIAAAARSGTTPFCWAFFSRPSPHIEGSFSHTDVTRITRTTVLPFSNDADSDIELYLRDGFENILRDRNISAKSQWPSDDDMQTLVKASNGLFIYAATALRVVARAGFPEEALRAV</sequence>
<dbReference type="Pfam" id="PF24883">
    <property type="entry name" value="NPHP3_N"/>
    <property type="match status" value="1"/>
</dbReference>
<evidence type="ECO:0000259" key="2">
    <source>
        <dbReference type="Pfam" id="PF24883"/>
    </source>
</evidence>
<comment type="caution">
    <text evidence="3">The sequence shown here is derived from an EMBL/GenBank/DDBJ whole genome shotgun (WGS) entry which is preliminary data.</text>
</comment>
<reference evidence="3" key="1">
    <citation type="submission" date="2020-11" db="EMBL/GenBank/DDBJ databases">
        <authorList>
            <consortium name="DOE Joint Genome Institute"/>
            <person name="Ahrendt S."/>
            <person name="Riley R."/>
            <person name="Andreopoulos W."/>
            <person name="Labutti K."/>
            <person name="Pangilinan J."/>
            <person name="Ruiz-Duenas F.J."/>
            <person name="Barrasa J.M."/>
            <person name="Sanchez-Garcia M."/>
            <person name="Camarero S."/>
            <person name="Miyauchi S."/>
            <person name="Serrano A."/>
            <person name="Linde D."/>
            <person name="Babiker R."/>
            <person name="Drula E."/>
            <person name="Ayuso-Fernandez I."/>
            <person name="Pacheco R."/>
            <person name="Padilla G."/>
            <person name="Ferreira P."/>
            <person name="Barriuso J."/>
            <person name="Kellner H."/>
            <person name="Castanera R."/>
            <person name="Alfaro M."/>
            <person name="Ramirez L."/>
            <person name="Pisabarro A.G."/>
            <person name="Kuo A."/>
            <person name="Tritt A."/>
            <person name="Lipzen A."/>
            <person name="He G."/>
            <person name="Yan M."/>
            <person name="Ng V."/>
            <person name="Cullen D."/>
            <person name="Martin F."/>
            <person name="Rosso M.-N."/>
            <person name="Henrissat B."/>
            <person name="Hibbett D."/>
            <person name="Martinez A.T."/>
            <person name="Grigoriev I.V."/>
        </authorList>
    </citation>
    <scope>NUCLEOTIDE SEQUENCE</scope>
    <source>
        <strain evidence="3">MF-IS2</strain>
    </source>
</reference>
<evidence type="ECO:0000256" key="1">
    <source>
        <dbReference type="ARBA" id="ARBA00022737"/>
    </source>
</evidence>